<dbReference type="PRINTS" id="PR00929">
    <property type="entry name" value="ATHOOK"/>
</dbReference>
<dbReference type="Proteomes" id="UP001054902">
    <property type="component" value="Unassembled WGS sequence"/>
</dbReference>
<dbReference type="Gene3D" id="6.10.140.530">
    <property type="match status" value="1"/>
</dbReference>
<feature type="domain" description="Helicase-associated" evidence="2">
    <location>
        <begin position="287"/>
        <end position="354"/>
    </location>
</feature>
<comment type="caution">
    <text evidence="3">The sequence shown here is derived from an EMBL/GenBank/DDBJ whole genome shotgun (WGS) entry which is preliminary data.</text>
</comment>
<proteinExistence type="predicted"/>
<keyword evidence="4" id="KW-1185">Reference proteome</keyword>
<dbReference type="PANTHER" id="PTHR33418:SF1">
    <property type="entry name" value="HELICASE-ASSOCIATED DOMAIN-CONTAINING PROTEIN"/>
    <property type="match status" value="1"/>
</dbReference>
<evidence type="ECO:0000313" key="3">
    <source>
        <dbReference type="EMBL" id="GFH59833.1"/>
    </source>
</evidence>
<dbReference type="SMART" id="SM00384">
    <property type="entry name" value="AT_hook"/>
    <property type="match status" value="2"/>
</dbReference>
<sequence>MVTFIPTSATSDTNSLVTPPLSVSTASSLSFDPKRFEAIDNLIHLKEQVSTTQVTVTSTSAPLTQDSVDSISSLPLQSLTSSSESLLGHDRSISDGKVTDLISNTNQIELQTPNASSSSLPDEQSQSACIGISHILTAAMNIEAMELSGEKRKRWKKPAKTVKQRFFLSPSAIDDSSDDDSEVEELVSATGRPKRKSTHNVSYEIKYDVKEEPVKKRGRGRPRKTPLKENDGNANVTTKRGRGRPRKTPLKEVDTNAKNKSSSGNNRKNSKKKVNSKTNSKKGKLTSFDQRVNELANFKRKHGHMDVPSKYGPNQQLSNFCQNFRYSYGMHKRGLKPIMLVNDERIEKLKAIGFDFKNEATSA</sequence>
<feature type="compositionally biased region" description="Basic and acidic residues" evidence="1">
    <location>
        <begin position="205"/>
        <end position="215"/>
    </location>
</feature>
<reference evidence="3 4" key="1">
    <citation type="journal article" date="2021" name="Sci. Rep.">
        <title>The genome of the diatom Chaetoceros tenuissimus carries an ancient integrated fragment of an extant virus.</title>
        <authorList>
            <person name="Hongo Y."/>
            <person name="Kimura K."/>
            <person name="Takaki Y."/>
            <person name="Yoshida Y."/>
            <person name="Baba S."/>
            <person name="Kobayashi G."/>
            <person name="Nagasaki K."/>
            <person name="Hano T."/>
            <person name="Tomaru Y."/>
        </authorList>
    </citation>
    <scope>NUCLEOTIDE SEQUENCE [LARGE SCALE GENOMIC DNA]</scope>
    <source>
        <strain evidence="3 4">NIES-3715</strain>
    </source>
</reference>
<protein>
    <recommendedName>
        <fullName evidence="2">Helicase-associated domain-containing protein</fullName>
    </recommendedName>
</protein>
<evidence type="ECO:0000259" key="2">
    <source>
        <dbReference type="Pfam" id="PF03457"/>
    </source>
</evidence>
<evidence type="ECO:0000313" key="4">
    <source>
        <dbReference type="Proteomes" id="UP001054902"/>
    </source>
</evidence>
<gene>
    <name evidence="3" type="ORF">CTEN210_16309</name>
</gene>
<dbReference type="InterPro" id="IPR017956">
    <property type="entry name" value="AT_hook_DNA-bd_motif"/>
</dbReference>
<dbReference type="InterPro" id="IPR005114">
    <property type="entry name" value="Helicase_assoc"/>
</dbReference>
<dbReference type="Pfam" id="PF03457">
    <property type="entry name" value="HA"/>
    <property type="match status" value="1"/>
</dbReference>
<feature type="compositionally biased region" description="Basic residues" evidence="1">
    <location>
        <begin position="239"/>
        <end position="248"/>
    </location>
</feature>
<dbReference type="PANTHER" id="PTHR33418">
    <property type="entry name" value="HELICASE-ASSOCIATED"/>
    <property type="match status" value="1"/>
</dbReference>
<name>A0AAD3D8S4_9STRA</name>
<dbReference type="AlphaFoldDB" id="A0AAD3D8S4"/>
<organism evidence="3 4">
    <name type="scientific">Chaetoceros tenuissimus</name>
    <dbReference type="NCBI Taxonomy" id="426638"/>
    <lineage>
        <taxon>Eukaryota</taxon>
        <taxon>Sar</taxon>
        <taxon>Stramenopiles</taxon>
        <taxon>Ochrophyta</taxon>
        <taxon>Bacillariophyta</taxon>
        <taxon>Coscinodiscophyceae</taxon>
        <taxon>Chaetocerotophycidae</taxon>
        <taxon>Chaetocerotales</taxon>
        <taxon>Chaetocerotaceae</taxon>
        <taxon>Chaetoceros</taxon>
    </lineage>
</organism>
<dbReference type="GO" id="GO:0003677">
    <property type="term" value="F:DNA binding"/>
    <property type="evidence" value="ECO:0007669"/>
    <property type="project" value="InterPro"/>
</dbReference>
<feature type="compositionally biased region" description="Basic residues" evidence="1">
    <location>
        <begin position="216"/>
        <end position="225"/>
    </location>
</feature>
<feature type="compositionally biased region" description="Basic residues" evidence="1">
    <location>
        <begin position="268"/>
        <end position="284"/>
    </location>
</feature>
<accession>A0AAD3D8S4</accession>
<feature type="region of interest" description="Disordered" evidence="1">
    <location>
        <begin position="171"/>
        <end position="290"/>
    </location>
</feature>
<feature type="compositionally biased region" description="Acidic residues" evidence="1">
    <location>
        <begin position="175"/>
        <end position="185"/>
    </location>
</feature>
<feature type="compositionally biased region" description="Low complexity" evidence="1">
    <location>
        <begin position="258"/>
        <end position="267"/>
    </location>
</feature>
<evidence type="ECO:0000256" key="1">
    <source>
        <dbReference type="SAM" id="MobiDB-lite"/>
    </source>
</evidence>
<dbReference type="EMBL" id="BLLK01000069">
    <property type="protein sequence ID" value="GFH59833.1"/>
    <property type="molecule type" value="Genomic_DNA"/>
</dbReference>